<accession>A0AAW1LAC7</accession>
<gene>
    <name evidence="2" type="ORF">QE152_g14087</name>
</gene>
<dbReference type="EMBL" id="JASPKY010000140">
    <property type="protein sequence ID" value="KAK9730921.1"/>
    <property type="molecule type" value="Genomic_DNA"/>
</dbReference>
<feature type="region of interest" description="Disordered" evidence="1">
    <location>
        <begin position="24"/>
        <end position="59"/>
    </location>
</feature>
<organism evidence="2 3">
    <name type="scientific">Popillia japonica</name>
    <name type="common">Japanese beetle</name>
    <dbReference type="NCBI Taxonomy" id="7064"/>
    <lineage>
        <taxon>Eukaryota</taxon>
        <taxon>Metazoa</taxon>
        <taxon>Ecdysozoa</taxon>
        <taxon>Arthropoda</taxon>
        <taxon>Hexapoda</taxon>
        <taxon>Insecta</taxon>
        <taxon>Pterygota</taxon>
        <taxon>Neoptera</taxon>
        <taxon>Endopterygota</taxon>
        <taxon>Coleoptera</taxon>
        <taxon>Polyphaga</taxon>
        <taxon>Scarabaeiformia</taxon>
        <taxon>Scarabaeidae</taxon>
        <taxon>Rutelinae</taxon>
        <taxon>Popillia</taxon>
    </lineage>
</organism>
<sequence>MCSCVLGMWREGIDLYVKSSISISRGPNRGGPGEPYTWKESERDAGITRPPIPIGPERSRYGRAHLTDFTHLVRLRSRQRRAISRI</sequence>
<proteinExistence type="predicted"/>
<protein>
    <submittedName>
        <fullName evidence="2">Uncharacterized protein</fullName>
    </submittedName>
</protein>
<dbReference type="Proteomes" id="UP001458880">
    <property type="component" value="Unassembled WGS sequence"/>
</dbReference>
<keyword evidence="3" id="KW-1185">Reference proteome</keyword>
<feature type="compositionally biased region" description="Basic and acidic residues" evidence="1">
    <location>
        <begin position="37"/>
        <end position="46"/>
    </location>
</feature>
<evidence type="ECO:0000313" key="2">
    <source>
        <dbReference type="EMBL" id="KAK9730921.1"/>
    </source>
</evidence>
<reference evidence="2 3" key="1">
    <citation type="journal article" date="2024" name="BMC Genomics">
        <title>De novo assembly and annotation of Popillia japonica's genome with initial clues to its potential as an invasive pest.</title>
        <authorList>
            <person name="Cucini C."/>
            <person name="Boschi S."/>
            <person name="Funari R."/>
            <person name="Cardaioli E."/>
            <person name="Iannotti N."/>
            <person name="Marturano G."/>
            <person name="Paoli F."/>
            <person name="Bruttini M."/>
            <person name="Carapelli A."/>
            <person name="Frati F."/>
            <person name="Nardi F."/>
        </authorList>
    </citation>
    <scope>NUCLEOTIDE SEQUENCE [LARGE SCALE GENOMIC DNA]</scope>
    <source>
        <strain evidence="2">DMR45628</strain>
    </source>
</reference>
<evidence type="ECO:0000256" key="1">
    <source>
        <dbReference type="SAM" id="MobiDB-lite"/>
    </source>
</evidence>
<name>A0AAW1LAC7_POPJA</name>
<evidence type="ECO:0000313" key="3">
    <source>
        <dbReference type="Proteomes" id="UP001458880"/>
    </source>
</evidence>
<comment type="caution">
    <text evidence="2">The sequence shown here is derived from an EMBL/GenBank/DDBJ whole genome shotgun (WGS) entry which is preliminary data.</text>
</comment>
<dbReference type="AlphaFoldDB" id="A0AAW1LAC7"/>